<keyword evidence="3" id="KW-1185">Reference proteome</keyword>
<feature type="region of interest" description="Disordered" evidence="1">
    <location>
        <begin position="451"/>
        <end position="516"/>
    </location>
</feature>
<feature type="region of interest" description="Disordered" evidence="1">
    <location>
        <begin position="386"/>
        <end position="412"/>
    </location>
</feature>
<feature type="compositionally biased region" description="Polar residues" evidence="1">
    <location>
        <begin position="162"/>
        <end position="173"/>
    </location>
</feature>
<accession>X6N2Z7</accession>
<feature type="region of interest" description="Disordered" evidence="1">
    <location>
        <begin position="160"/>
        <end position="228"/>
    </location>
</feature>
<dbReference type="Proteomes" id="UP000023152">
    <property type="component" value="Unassembled WGS sequence"/>
</dbReference>
<dbReference type="EMBL" id="ASPP01012913">
    <property type="protein sequence ID" value="ETO20119.1"/>
    <property type="molecule type" value="Genomic_DNA"/>
</dbReference>
<organism evidence="2 3">
    <name type="scientific">Reticulomyxa filosa</name>
    <dbReference type="NCBI Taxonomy" id="46433"/>
    <lineage>
        <taxon>Eukaryota</taxon>
        <taxon>Sar</taxon>
        <taxon>Rhizaria</taxon>
        <taxon>Retaria</taxon>
        <taxon>Foraminifera</taxon>
        <taxon>Monothalamids</taxon>
        <taxon>Reticulomyxidae</taxon>
        <taxon>Reticulomyxa</taxon>
    </lineage>
</organism>
<evidence type="ECO:0000313" key="3">
    <source>
        <dbReference type="Proteomes" id="UP000023152"/>
    </source>
</evidence>
<evidence type="ECO:0000313" key="2">
    <source>
        <dbReference type="EMBL" id="ETO20119.1"/>
    </source>
</evidence>
<feature type="non-terminal residue" evidence="2">
    <location>
        <position position="1"/>
    </location>
</feature>
<reference evidence="2 3" key="1">
    <citation type="journal article" date="2013" name="Curr. Biol.">
        <title>The Genome of the Foraminiferan Reticulomyxa filosa.</title>
        <authorList>
            <person name="Glockner G."/>
            <person name="Hulsmann N."/>
            <person name="Schleicher M."/>
            <person name="Noegel A.A."/>
            <person name="Eichinger L."/>
            <person name="Gallinger C."/>
            <person name="Pawlowski J."/>
            <person name="Sierra R."/>
            <person name="Euteneuer U."/>
            <person name="Pillet L."/>
            <person name="Moustafa A."/>
            <person name="Platzer M."/>
            <person name="Groth M."/>
            <person name="Szafranski K."/>
            <person name="Schliwa M."/>
        </authorList>
    </citation>
    <scope>NUCLEOTIDE SEQUENCE [LARGE SCALE GENOMIC DNA]</scope>
</reference>
<dbReference type="AlphaFoldDB" id="X6N2Z7"/>
<proteinExistence type="predicted"/>
<feature type="compositionally biased region" description="Basic and acidic residues" evidence="1">
    <location>
        <begin position="503"/>
        <end position="516"/>
    </location>
</feature>
<comment type="caution">
    <text evidence="2">The sequence shown here is derived from an EMBL/GenBank/DDBJ whole genome shotgun (WGS) entry which is preliminary data.</text>
</comment>
<feature type="compositionally biased region" description="Basic and acidic residues" evidence="1">
    <location>
        <begin position="102"/>
        <end position="120"/>
    </location>
</feature>
<evidence type="ECO:0000256" key="1">
    <source>
        <dbReference type="SAM" id="MobiDB-lite"/>
    </source>
</evidence>
<gene>
    <name evidence="2" type="ORF">RFI_17099</name>
</gene>
<feature type="compositionally biased region" description="Acidic residues" evidence="1">
    <location>
        <begin position="80"/>
        <end position="101"/>
    </location>
</feature>
<sequence>YRNEVRYVSVFQQMHEKFESLVSSNALSVSAMTTPAPSHDTSSPMLAGAWRGEDDEDRYFDIDEDDERNEVGVGVGVGVEEMEVDDEDEEEEGEDVVEDLEEHNVRLPNDHDHDHDHDNDNDNDNDETAKTSSDHPIIGPTLPEGHPLLIREREKHKMYENTEASQHASQSQPNEHKGDEDGNDDNGDNLPVSQHEMGHYSYWTPNATKDPSPIDDMYDRESSSSSSSFFSSRALDKRCVVPIKAGRDTPICRQRSNVDAAHKRSSVDICVGSNTFTTANSTTIATEAAEDSSSHNDTDTDSHRFHKALLLPKRNKEKELDLLSAANGKLNLRKNTKAKTSIHINGWSSLKSTPEQTDVPSPLSNEDTKQPEKSKAVFTFGFSKAANHGEDGNKDAIAANENENNNTSPSMSKCLKRHYSEIGDNVDSALASSIHQEKEINNIEKKNKLGSHIPSALENENELQNELSQNVEPPTKRRRTFSFGSVSESPSLSPTLQAVQPDGRYDDKDKTESSHQ</sequence>
<protein>
    <submittedName>
        <fullName evidence="2">Uncharacterized protein</fullName>
    </submittedName>
</protein>
<feature type="region of interest" description="Disordered" evidence="1">
    <location>
        <begin position="62"/>
        <end position="146"/>
    </location>
</feature>
<name>X6N2Z7_RETFI</name>
<feature type="region of interest" description="Disordered" evidence="1">
    <location>
        <begin position="345"/>
        <end position="373"/>
    </location>
</feature>
<feature type="compositionally biased region" description="Polar residues" evidence="1">
    <location>
        <begin position="482"/>
        <end position="498"/>
    </location>
</feature>
<feature type="compositionally biased region" description="Polar residues" evidence="1">
    <location>
        <begin position="345"/>
        <end position="365"/>
    </location>
</feature>